<evidence type="ECO:0000313" key="5">
    <source>
        <dbReference type="EMBL" id="QPC43967.1"/>
    </source>
</evidence>
<dbReference type="AlphaFoldDB" id="A0A7S8C5W7"/>
<dbReference type="Proteomes" id="UP000593594">
    <property type="component" value="Chromosome"/>
</dbReference>
<dbReference type="EMBL" id="CP058214">
    <property type="protein sequence ID" value="QPC43967.1"/>
    <property type="molecule type" value="Genomic_DNA"/>
</dbReference>
<dbReference type="RefSeq" id="WP_246479170.1">
    <property type="nucleotide sequence ID" value="NZ_CP058214.1"/>
</dbReference>
<sequence length="163" mass="17440">MENHVTMVHAPHLRPARPGDAHALLAIESEAFATDRLSPRSIRRLIASPSAAVIVAETAGALVGYALVLFRRGSAVARLYSLAVADTARDQGLGARLVQAAQEAARARNAKMLRLEVRADNGRALALYGGLGFREIGRIPDYYEDGADAIRLESALLSPGERT</sequence>
<accession>A0A7S8C5W7</accession>
<keyword evidence="1 5" id="KW-0808">Transferase</keyword>
<proteinExistence type="predicted"/>
<organism evidence="5 6">
    <name type="scientific">Kaustia mangrovi</name>
    <dbReference type="NCBI Taxonomy" id="2593653"/>
    <lineage>
        <taxon>Bacteria</taxon>
        <taxon>Pseudomonadati</taxon>
        <taxon>Pseudomonadota</taxon>
        <taxon>Alphaproteobacteria</taxon>
        <taxon>Hyphomicrobiales</taxon>
        <taxon>Parvibaculaceae</taxon>
        <taxon>Kaustia</taxon>
    </lineage>
</organism>
<evidence type="ECO:0000256" key="2">
    <source>
        <dbReference type="ARBA" id="ARBA00023315"/>
    </source>
</evidence>
<feature type="transmembrane region" description="Helical" evidence="3">
    <location>
        <begin position="46"/>
        <end position="70"/>
    </location>
</feature>
<feature type="domain" description="N-acetyltransferase" evidence="4">
    <location>
        <begin position="11"/>
        <end position="157"/>
    </location>
</feature>
<dbReference type="Gene3D" id="3.40.630.30">
    <property type="match status" value="1"/>
</dbReference>
<dbReference type="SUPFAM" id="SSF55729">
    <property type="entry name" value="Acyl-CoA N-acyltransferases (Nat)"/>
    <property type="match status" value="1"/>
</dbReference>
<dbReference type="CDD" id="cd04301">
    <property type="entry name" value="NAT_SF"/>
    <property type="match status" value="1"/>
</dbReference>
<keyword evidence="3" id="KW-1133">Transmembrane helix</keyword>
<dbReference type="KEGG" id="kmn:HW532_15475"/>
<evidence type="ECO:0000256" key="1">
    <source>
        <dbReference type="ARBA" id="ARBA00022679"/>
    </source>
</evidence>
<dbReference type="PANTHER" id="PTHR43877">
    <property type="entry name" value="AMINOALKYLPHOSPHONATE N-ACETYLTRANSFERASE-RELATED-RELATED"/>
    <property type="match status" value="1"/>
</dbReference>
<dbReference type="InterPro" id="IPR050832">
    <property type="entry name" value="Bact_Acetyltransf"/>
</dbReference>
<keyword evidence="6" id="KW-1185">Reference proteome</keyword>
<keyword evidence="3" id="KW-0472">Membrane</keyword>
<dbReference type="InterPro" id="IPR000182">
    <property type="entry name" value="GNAT_dom"/>
</dbReference>
<dbReference type="PROSITE" id="PS51186">
    <property type="entry name" value="GNAT"/>
    <property type="match status" value="1"/>
</dbReference>
<keyword evidence="2" id="KW-0012">Acyltransferase</keyword>
<reference evidence="5 6" key="1">
    <citation type="submission" date="2020-06" db="EMBL/GenBank/DDBJ databases">
        <title>Genome sequence of 2 isolates from Red Sea Mangroves.</title>
        <authorList>
            <person name="Sefrji F."/>
            <person name="Michoud G."/>
            <person name="Merlino G."/>
            <person name="Daffonchio D."/>
        </authorList>
    </citation>
    <scope>NUCLEOTIDE SEQUENCE [LARGE SCALE GENOMIC DNA]</scope>
    <source>
        <strain evidence="5 6">R1DC25</strain>
    </source>
</reference>
<dbReference type="InterPro" id="IPR016181">
    <property type="entry name" value="Acyl_CoA_acyltransferase"/>
</dbReference>
<dbReference type="GO" id="GO:0016747">
    <property type="term" value="F:acyltransferase activity, transferring groups other than amino-acyl groups"/>
    <property type="evidence" value="ECO:0007669"/>
    <property type="project" value="InterPro"/>
</dbReference>
<name>A0A7S8C5W7_9HYPH</name>
<dbReference type="Pfam" id="PF13673">
    <property type="entry name" value="Acetyltransf_10"/>
    <property type="match status" value="1"/>
</dbReference>
<gene>
    <name evidence="5" type="ORF">HW532_15475</name>
</gene>
<keyword evidence="3" id="KW-0812">Transmembrane</keyword>
<evidence type="ECO:0000259" key="4">
    <source>
        <dbReference type="PROSITE" id="PS51186"/>
    </source>
</evidence>
<evidence type="ECO:0000256" key="3">
    <source>
        <dbReference type="SAM" id="Phobius"/>
    </source>
</evidence>
<evidence type="ECO:0000313" key="6">
    <source>
        <dbReference type="Proteomes" id="UP000593594"/>
    </source>
</evidence>
<protein>
    <submittedName>
        <fullName evidence="5">GNAT family N-acetyltransferase</fullName>
    </submittedName>
</protein>